<organism evidence="13 14">
    <name type="scientific">Fonsecaea erecta</name>
    <dbReference type="NCBI Taxonomy" id="1367422"/>
    <lineage>
        <taxon>Eukaryota</taxon>
        <taxon>Fungi</taxon>
        <taxon>Dikarya</taxon>
        <taxon>Ascomycota</taxon>
        <taxon>Pezizomycotina</taxon>
        <taxon>Eurotiomycetes</taxon>
        <taxon>Chaetothyriomycetidae</taxon>
        <taxon>Chaetothyriales</taxon>
        <taxon>Herpotrichiellaceae</taxon>
        <taxon>Fonsecaea</taxon>
    </lineage>
</organism>
<dbReference type="OrthoDB" id="15425at2759"/>
<name>A0A178ZQF8_9EURO</name>
<dbReference type="InterPro" id="IPR040686">
    <property type="entry name" value="PurK_C"/>
</dbReference>
<comment type="pathway">
    <text evidence="2 11">Purine metabolism; IMP biosynthesis via de novo pathway; 5-amino-1-(5-phospho-D-ribosyl)imidazole-4-carboxylate from 5-amino-1-(5-phospho-D-ribosyl)imidazole (carboxylase route): step 1/1.</text>
</comment>
<dbReference type="Pfam" id="PF17769">
    <property type="entry name" value="PurK_C"/>
    <property type="match status" value="1"/>
</dbReference>
<dbReference type="InterPro" id="IPR005875">
    <property type="entry name" value="PurK"/>
</dbReference>
<dbReference type="NCBIfam" id="TIGR01162">
    <property type="entry name" value="purE"/>
    <property type="match status" value="1"/>
</dbReference>
<dbReference type="NCBIfam" id="NF004679">
    <property type="entry name" value="PRK06019.1-5"/>
    <property type="match status" value="1"/>
</dbReference>
<dbReference type="Proteomes" id="UP000078343">
    <property type="component" value="Unassembled WGS sequence"/>
</dbReference>
<protein>
    <recommendedName>
        <fullName evidence="5 11">Phosphoribosylaminoimidazole carboxylase</fullName>
        <ecNumber evidence="4 11">4.1.1.21</ecNumber>
    </recommendedName>
</protein>
<sequence length="604" mass="65264">MDDHIVGVLGGGQLGRMLVEAANRLNIQVGVLDADSAPAKYLANSDRHVTGSFANAPDVKALAARCDILTYEIEHVGTEILEELDSERPFVEGTKWSRFQPSWRTVRTIQDKFTQKQHFAKYAISIAKSIAVSPSQQGLKEAGEALGYPFMLKSRTQAYDGRGNFPVKSESDIEPAISALANRPLYAEKWAHFKMELAVMVVKTAQEDDPDAWEKNTLAYPTVETVHEDSICKLVYVPPRDVSQQVARAAQDLARRAVSTFQGTGVFGVELFLLPDNTLVVNEIAPRPHNSGHYTIEACHMSQFEAQIRAILPDLASKIPAGATDLAVNAAMMLNILGGPQPDSHLLVAKAALDVPGAKIHLYGKGEGRPGRKMGHITITGSSLSECEVKMHPLIQMVDAIRVHRNDRSGQSSATSILKTQAELLDSNPTPSARAVVAVVMGSDTDLATLRPGLTLLDTMGIPYEVHITSAHRTPQYMLDFGRAAAGRGLKAIIAAAGGAAHLPGMMASETPIPVIGVPVKASSLDGLDSLLSIVQMPRGIPVATVGIGNSVNAAILAARIVGSSDEKVRTWVADHLQQMDDENMEKEHRLQREGWKIYKKLDG</sequence>
<evidence type="ECO:0000256" key="1">
    <source>
        <dbReference type="ARBA" id="ARBA00001244"/>
    </source>
</evidence>
<dbReference type="Gene3D" id="3.30.1490.20">
    <property type="entry name" value="ATP-grasp fold, A domain"/>
    <property type="match status" value="1"/>
</dbReference>
<dbReference type="SUPFAM" id="SSF52440">
    <property type="entry name" value="PreATP-grasp domain"/>
    <property type="match status" value="1"/>
</dbReference>
<dbReference type="Gene3D" id="3.40.50.1970">
    <property type="match status" value="1"/>
</dbReference>
<dbReference type="InterPro" id="IPR016301">
    <property type="entry name" value="Ade2_fungi/plant"/>
</dbReference>
<dbReference type="EC" id="4.1.1.21" evidence="4 11"/>
<reference evidence="13 14" key="1">
    <citation type="submission" date="2016-04" db="EMBL/GenBank/DDBJ databases">
        <title>Draft genome of Fonsecaea erecta CBS 125763.</title>
        <authorList>
            <person name="Weiss V.A."/>
            <person name="Vicente V.A."/>
            <person name="Raittz R.T."/>
            <person name="Moreno L.F."/>
            <person name="De Souza E.M."/>
            <person name="Pedrosa F.O."/>
            <person name="Steffens M.B."/>
            <person name="Faoro H."/>
            <person name="Tadra-Sfeir M.Z."/>
            <person name="Najafzadeh M.J."/>
            <person name="Felipe M.S."/>
            <person name="Teixeira M."/>
            <person name="Sun J."/>
            <person name="Xi L."/>
            <person name="Gomes R."/>
            <person name="De Azevedo C.M."/>
            <person name="Salgado C.G."/>
            <person name="Da Silva M.B."/>
            <person name="Nascimento M.F."/>
            <person name="Queiroz-Telles F."/>
            <person name="Attili D.S."/>
            <person name="Gorbushina A."/>
        </authorList>
    </citation>
    <scope>NUCLEOTIDE SEQUENCE [LARGE SCALE GENOMIC DNA]</scope>
    <source>
        <strain evidence="13 14">CBS 125763</strain>
    </source>
</reference>
<dbReference type="InterPro" id="IPR003135">
    <property type="entry name" value="ATP-grasp_carboxylate-amine"/>
</dbReference>
<keyword evidence="9 11" id="KW-0067">ATP-binding</keyword>
<evidence type="ECO:0000256" key="7">
    <source>
        <dbReference type="ARBA" id="ARBA00022755"/>
    </source>
</evidence>
<evidence type="ECO:0000259" key="12">
    <source>
        <dbReference type="PROSITE" id="PS50975"/>
    </source>
</evidence>
<evidence type="ECO:0000256" key="6">
    <source>
        <dbReference type="ARBA" id="ARBA00022741"/>
    </source>
</evidence>
<dbReference type="STRING" id="1367422.A0A178ZQF8"/>
<evidence type="ECO:0000256" key="11">
    <source>
        <dbReference type="PIRNR" id="PIRNR001340"/>
    </source>
</evidence>
<dbReference type="RefSeq" id="XP_018695426.1">
    <property type="nucleotide sequence ID" value="XM_018835776.1"/>
</dbReference>
<dbReference type="GO" id="GO:0006189">
    <property type="term" value="P:'de novo' IMP biosynthetic process"/>
    <property type="evidence" value="ECO:0007669"/>
    <property type="project" value="UniProtKB-UniRule"/>
</dbReference>
<dbReference type="HAMAP" id="MF_01928">
    <property type="entry name" value="PurK"/>
    <property type="match status" value="1"/>
</dbReference>
<dbReference type="UniPathway" id="UPA00074">
    <property type="reaction ID" value="UER00130"/>
</dbReference>
<gene>
    <name evidence="13" type="ORF">AYL99_04262</name>
</gene>
<dbReference type="InterPro" id="IPR033747">
    <property type="entry name" value="PurE_ClassI"/>
</dbReference>
<keyword evidence="8 11" id="KW-0210">Decarboxylase</keyword>
<dbReference type="SMART" id="SM01001">
    <property type="entry name" value="AIRC"/>
    <property type="match status" value="1"/>
</dbReference>
<evidence type="ECO:0000256" key="8">
    <source>
        <dbReference type="ARBA" id="ARBA00022793"/>
    </source>
</evidence>
<dbReference type="GO" id="GO:0004638">
    <property type="term" value="F:phosphoribosylaminoimidazole carboxylase activity"/>
    <property type="evidence" value="ECO:0007669"/>
    <property type="project" value="UniProtKB-UniRule"/>
</dbReference>
<dbReference type="PROSITE" id="PS50975">
    <property type="entry name" value="ATP_GRASP"/>
    <property type="match status" value="1"/>
</dbReference>
<dbReference type="NCBIfam" id="TIGR01161">
    <property type="entry name" value="purK"/>
    <property type="match status" value="1"/>
</dbReference>
<keyword evidence="7 11" id="KW-0658">Purine biosynthesis</keyword>
<dbReference type="InterPro" id="IPR000031">
    <property type="entry name" value="PurE_dom"/>
</dbReference>
<evidence type="ECO:0000256" key="4">
    <source>
        <dbReference type="ARBA" id="ARBA00012329"/>
    </source>
</evidence>
<evidence type="ECO:0000256" key="10">
    <source>
        <dbReference type="ARBA" id="ARBA00023239"/>
    </source>
</evidence>
<dbReference type="PIRSF" id="PIRSF001340">
    <property type="entry name" value="AIR_carboxylase"/>
    <property type="match status" value="1"/>
</dbReference>
<dbReference type="AlphaFoldDB" id="A0A178ZQF8"/>
<dbReference type="Pfam" id="PF22660">
    <property type="entry name" value="RS_preATP-grasp-like"/>
    <property type="match status" value="1"/>
</dbReference>
<dbReference type="SUPFAM" id="SSF51246">
    <property type="entry name" value="Rudiment single hybrid motif"/>
    <property type="match status" value="1"/>
</dbReference>
<dbReference type="SUPFAM" id="SSF56059">
    <property type="entry name" value="Glutathione synthetase ATP-binding domain-like"/>
    <property type="match status" value="1"/>
</dbReference>
<dbReference type="Pfam" id="PF02222">
    <property type="entry name" value="ATP-grasp"/>
    <property type="match status" value="1"/>
</dbReference>
<dbReference type="InterPro" id="IPR011054">
    <property type="entry name" value="Rudment_hybrid_motif"/>
</dbReference>
<evidence type="ECO:0000313" key="13">
    <source>
        <dbReference type="EMBL" id="OAP62059.1"/>
    </source>
</evidence>
<dbReference type="SUPFAM" id="SSF52255">
    <property type="entry name" value="N5-CAIR mutase (phosphoribosylaminoimidazole carboxylase, PurE)"/>
    <property type="match status" value="1"/>
</dbReference>
<keyword evidence="14" id="KW-1185">Reference proteome</keyword>
<dbReference type="GO" id="GO:0005524">
    <property type="term" value="F:ATP binding"/>
    <property type="evidence" value="ECO:0007669"/>
    <property type="project" value="UniProtKB-UniRule"/>
</dbReference>
<evidence type="ECO:0000313" key="14">
    <source>
        <dbReference type="Proteomes" id="UP000078343"/>
    </source>
</evidence>
<evidence type="ECO:0000256" key="2">
    <source>
        <dbReference type="ARBA" id="ARBA00004747"/>
    </source>
</evidence>
<dbReference type="InterPro" id="IPR016185">
    <property type="entry name" value="PreATP-grasp_dom_sf"/>
</dbReference>
<evidence type="ECO:0000256" key="5">
    <source>
        <dbReference type="ARBA" id="ARBA00021059"/>
    </source>
</evidence>
<comment type="caution">
    <text evidence="13">The sequence shown here is derived from an EMBL/GenBank/DDBJ whole genome shotgun (WGS) entry which is preliminary data.</text>
</comment>
<dbReference type="GO" id="GO:0046872">
    <property type="term" value="F:metal ion binding"/>
    <property type="evidence" value="ECO:0007669"/>
    <property type="project" value="InterPro"/>
</dbReference>
<comment type="similarity">
    <text evidence="3 11">In the C-terminal section; belongs to the AIR carboxylase family. Class I subfamily.</text>
</comment>
<keyword evidence="6 11" id="KW-0547">Nucleotide-binding</keyword>
<dbReference type="HAMAP" id="MF_01929">
    <property type="entry name" value="PurE_classI"/>
    <property type="match status" value="1"/>
</dbReference>
<dbReference type="Gene3D" id="3.40.50.20">
    <property type="match status" value="1"/>
</dbReference>
<comment type="catalytic activity">
    <reaction evidence="1 11">
        <text>5-amino-1-(5-phospho-D-ribosyl)imidazole-4-carboxylate + H(+) = 5-amino-1-(5-phospho-beta-D-ribosyl)imidazole + CO2</text>
        <dbReference type="Rhea" id="RHEA:10792"/>
        <dbReference type="ChEBI" id="CHEBI:15378"/>
        <dbReference type="ChEBI" id="CHEBI:16526"/>
        <dbReference type="ChEBI" id="CHEBI:77657"/>
        <dbReference type="ChEBI" id="CHEBI:137981"/>
        <dbReference type="EC" id="4.1.1.21"/>
    </reaction>
</comment>
<feature type="domain" description="ATP-grasp" evidence="12">
    <location>
        <begin position="116"/>
        <end position="312"/>
    </location>
</feature>
<dbReference type="InterPro" id="IPR013815">
    <property type="entry name" value="ATP_grasp_subdomain_1"/>
</dbReference>
<accession>A0A178ZQF8</accession>
<dbReference type="InterPro" id="IPR054350">
    <property type="entry name" value="PurT/PurK_preATP-grasp"/>
</dbReference>
<dbReference type="Pfam" id="PF00731">
    <property type="entry name" value="AIRC"/>
    <property type="match status" value="1"/>
</dbReference>
<dbReference type="Gene3D" id="3.30.470.20">
    <property type="entry name" value="ATP-grasp fold, B domain"/>
    <property type="match status" value="1"/>
</dbReference>
<evidence type="ECO:0000256" key="9">
    <source>
        <dbReference type="ARBA" id="ARBA00022840"/>
    </source>
</evidence>
<dbReference type="GeneID" id="30008431"/>
<dbReference type="InterPro" id="IPR011761">
    <property type="entry name" value="ATP-grasp"/>
</dbReference>
<proteinExistence type="inferred from homology"/>
<keyword evidence="10 11" id="KW-0456">Lyase</keyword>
<dbReference type="EMBL" id="LVYI01000003">
    <property type="protein sequence ID" value="OAP62059.1"/>
    <property type="molecule type" value="Genomic_DNA"/>
</dbReference>
<dbReference type="PANTHER" id="PTHR11609:SF5">
    <property type="entry name" value="PHOSPHORIBOSYLAMINOIMIDAZOLE CARBOXYLASE"/>
    <property type="match status" value="1"/>
</dbReference>
<dbReference type="PANTHER" id="PTHR11609">
    <property type="entry name" value="PURINE BIOSYNTHESIS PROTEIN 6/7, PUR6/7"/>
    <property type="match status" value="1"/>
</dbReference>
<evidence type="ECO:0000256" key="3">
    <source>
        <dbReference type="ARBA" id="ARBA00006114"/>
    </source>
</evidence>